<keyword evidence="2" id="KW-1185">Reference proteome</keyword>
<dbReference type="EMBL" id="SMMG02000002">
    <property type="protein sequence ID" value="KAA3483975.1"/>
    <property type="molecule type" value="Genomic_DNA"/>
</dbReference>
<dbReference type="PANTHER" id="PTHR11439">
    <property type="entry name" value="GAG-POL-RELATED RETROTRANSPOSON"/>
    <property type="match status" value="1"/>
</dbReference>
<proteinExistence type="predicted"/>
<dbReference type="PANTHER" id="PTHR11439:SF521">
    <property type="entry name" value="RNA-DIRECTED DNA POLYMERASE"/>
    <property type="match status" value="1"/>
</dbReference>
<reference evidence="2" key="1">
    <citation type="journal article" date="2019" name="Plant Biotechnol. J.">
        <title>Genome sequencing of the Australian wild diploid species Gossypium australe highlights disease resistance and delayed gland morphogenesis.</title>
        <authorList>
            <person name="Cai Y."/>
            <person name="Cai X."/>
            <person name="Wang Q."/>
            <person name="Wang P."/>
            <person name="Zhang Y."/>
            <person name="Cai C."/>
            <person name="Xu Y."/>
            <person name="Wang K."/>
            <person name="Zhou Z."/>
            <person name="Wang C."/>
            <person name="Geng S."/>
            <person name="Li B."/>
            <person name="Dong Q."/>
            <person name="Hou Y."/>
            <person name="Wang H."/>
            <person name="Ai P."/>
            <person name="Liu Z."/>
            <person name="Yi F."/>
            <person name="Sun M."/>
            <person name="An G."/>
            <person name="Cheng J."/>
            <person name="Zhang Y."/>
            <person name="Shi Q."/>
            <person name="Xie Y."/>
            <person name="Shi X."/>
            <person name="Chang Y."/>
            <person name="Huang F."/>
            <person name="Chen Y."/>
            <person name="Hong S."/>
            <person name="Mi L."/>
            <person name="Sun Q."/>
            <person name="Zhang L."/>
            <person name="Zhou B."/>
            <person name="Peng R."/>
            <person name="Zhang X."/>
            <person name="Liu F."/>
        </authorList>
    </citation>
    <scope>NUCLEOTIDE SEQUENCE [LARGE SCALE GENOMIC DNA]</scope>
    <source>
        <strain evidence="2">cv. PA1801</strain>
    </source>
</reference>
<dbReference type="OrthoDB" id="1645289at2759"/>
<evidence type="ECO:0000313" key="2">
    <source>
        <dbReference type="Proteomes" id="UP000325315"/>
    </source>
</evidence>
<gene>
    <name evidence="1" type="ORF">EPI10_006093</name>
</gene>
<dbReference type="AlphaFoldDB" id="A0A5B6WSY3"/>
<accession>A0A5B6WSY3</accession>
<sequence>MKDMGLADVILDIQIKRSSEGLILTQSHYVDKILGKFSKDDSGITRTPMNTNQHLSKNKCESVDQVEYARVISSLMYLMSYTRSDIAFIVSSLNKFTSNLGKTTEKVLRYLKYTRNYKLHYSRDPTILEGFSDASWISDIQDVNGTMGEAIIEILKTNDYNQIHN</sequence>
<protein>
    <submittedName>
        <fullName evidence="1">Zinc finger, CCHC-type</fullName>
    </submittedName>
</protein>
<name>A0A5B6WSY3_9ROSI</name>
<comment type="caution">
    <text evidence="1">The sequence shown here is derived from an EMBL/GenBank/DDBJ whole genome shotgun (WGS) entry which is preliminary data.</text>
</comment>
<dbReference type="Proteomes" id="UP000325315">
    <property type="component" value="Unassembled WGS sequence"/>
</dbReference>
<evidence type="ECO:0000313" key="1">
    <source>
        <dbReference type="EMBL" id="KAA3483975.1"/>
    </source>
</evidence>
<organism evidence="1 2">
    <name type="scientific">Gossypium australe</name>
    <dbReference type="NCBI Taxonomy" id="47621"/>
    <lineage>
        <taxon>Eukaryota</taxon>
        <taxon>Viridiplantae</taxon>
        <taxon>Streptophyta</taxon>
        <taxon>Embryophyta</taxon>
        <taxon>Tracheophyta</taxon>
        <taxon>Spermatophyta</taxon>
        <taxon>Magnoliopsida</taxon>
        <taxon>eudicotyledons</taxon>
        <taxon>Gunneridae</taxon>
        <taxon>Pentapetalae</taxon>
        <taxon>rosids</taxon>
        <taxon>malvids</taxon>
        <taxon>Malvales</taxon>
        <taxon>Malvaceae</taxon>
        <taxon>Malvoideae</taxon>
        <taxon>Gossypium</taxon>
    </lineage>
</organism>